<feature type="region of interest" description="Disordered" evidence="1">
    <location>
        <begin position="72"/>
        <end position="124"/>
    </location>
</feature>
<feature type="compositionally biased region" description="Basic and acidic residues" evidence="1">
    <location>
        <begin position="72"/>
        <end position="84"/>
    </location>
</feature>
<reference evidence="2 3" key="1">
    <citation type="submission" date="2015-09" db="EMBL/GenBank/DDBJ databases">
        <authorList>
            <consortium name="Pathogen Informatics"/>
        </authorList>
    </citation>
    <scope>NUCLEOTIDE SEQUENCE [LARGE SCALE GENOMIC DNA]</scope>
    <source>
        <strain evidence="2 3">2789STDY5608838</strain>
    </source>
</reference>
<proteinExistence type="predicted"/>
<accession>A0A173X5B0</accession>
<evidence type="ECO:0008006" key="4">
    <source>
        <dbReference type="Google" id="ProtNLM"/>
    </source>
</evidence>
<sequence length="213" mass="24164">MAKSCNQKGKILYLQKMLSETTSQNPVTMQEILAKLEEQGIRAERKSIYDDMETLRDFGMDIHYRRGREGGYYEEKSASDKTEADNTIIHQPDGETGEKSENVQEQIGKESEAPAKISAPTPSQTGENIKEIRLVCQNSTKKKIQRTFGSEIFCKIKGEDNFIVTVEVVVDKAFFGWLTSMGRNVHILKPKKAAVAYRDYLKNIAKDYKGIDK</sequence>
<evidence type="ECO:0000313" key="2">
    <source>
        <dbReference type="EMBL" id="CUN45608.1"/>
    </source>
</evidence>
<organism evidence="2 3">
    <name type="scientific">Blautia obeum</name>
    <dbReference type="NCBI Taxonomy" id="40520"/>
    <lineage>
        <taxon>Bacteria</taxon>
        <taxon>Bacillati</taxon>
        <taxon>Bacillota</taxon>
        <taxon>Clostridia</taxon>
        <taxon>Lachnospirales</taxon>
        <taxon>Lachnospiraceae</taxon>
        <taxon>Blautia</taxon>
    </lineage>
</organism>
<dbReference type="EMBL" id="CYZA01000001">
    <property type="protein sequence ID" value="CUN45608.1"/>
    <property type="molecule type" value="Genomic_DNA"/>
</dbReference>
<dbReference type="Proteomes" id="UP000095447">
    <property type="component" value="Unassembled WGS sequence"/>
</dbReference>
<gene>
    <name evidence="2" type="ORF">ERS852395_00409</name>
</gene>
<protein>
    <recommendedName>
        <fullName evidence="4">WYL domain-containing protein</fullName>
    </recommendedName>
</protein>
<evidence type="ECO:0000256" key="1">
    <source>
        <dbReference type="SAM" id="MobiDB-lite"/>
    </source>
</evidence>
<dbReference type="RefSeq" id="WP_022380653.1">
    <property type="nucleotide sequence ID" value="NZ_CYZA01000001.1"/>
</dbReference>
<dbReference type="InterPro" id="IPR036390">
    <property type="entry name" value="WH_DNA-bd_sf"/>
</dbReference>
<feature type="compositionally biased region" description="Basic and acidic residues" evidence="1">
    <location>
        <begin position="92"/>
        <end position="113"/>
    </location>
</feature>
<evidence type="ECO:0000313" key="3">
    <source>
        <dbReference type="Proteomes" id="UP000095447"/>
    </source>
</evidence>
<dbReference type="AlphaFoldDB" id="A0A173X5B0"/>
<name>A0A173X5B0_9FIRM</name>
<dbReference type="SUPFAM" id="SSF46785">
    <property type="entry name" value="Winged helix' DNA-binding domain"/>
    <property type="match status" value="1"/>
</dbReference>